<dbReference type="InterPro" id="IPR006860">
    <property type="entry name" value="FecR"/>
</dbReference>
<comment type="caution">
    <text evidence="2">The sequence shown here is derived from an EMBL/GenBank/DDBJ whole genome shotgun (WGS) entry which is preliminary data.</text>
</comment>
<dbReference type="EMBL" id="SDPT01000003">
    <property type="protein sequence ID" value="RXZ30552.1"/>
    <property type="molecule type" value="Genomic_DNA"/>
</dbReference>
<feature type="domain" description="FecR protein" evidence="1">
    <location>
        <begin position="114"/>
        <end position="205"/>
    </location>
</feature>
<evidence type="ECO:0000313" key="2">
    <source>
        <dbReference type="EMBL" id="RXZ30552.1"/>
    </source>
</evidence>
<dbReference type="PIRSF" id="PIRSF018266">
    <property type="entry name" value="FecR"/>
    <property type="match status" value="1"/>
</dbReference>
<keyword evidence="3" id="KW-1185">Reference proteome</keyword>
<dbReference type="OrthoDB" id="7346218at2"/>
<dbReference type="PANTHER" id="PTHR30273:SF2">
    <property type="entry name" value="PROTEIN FECR"/>
    <property type="match status" value="1"/>
</dbReference>
<evidence type="ECO:0000313" key="3">
    <source>
        <dbReference type="Proteomes" id="UP000292347"/>
    </source>
</evidence>
<dbReference type="Gene3D" id="2.60.120.1440">
    <property type="match status" value="1"/>
</dbReference>
<dbReference type="Gene3D" id="3.55.50.30">
    <property type="match status" value="1"/>
</dbReference>
<organism evidence="2 3">
    <name type="scientific">Sphingomonas desiccabilis</name>
    <dbReference type="NCBI Taxonomy" id="429134"/>
    <lineage>
        <taxon>Bacteria</taxon>
        <taxon>Pseudomonadati</taxon>
        <taxon>Pseudomonadota</taxon>
        <taxon>Alphaproteobacteria</taxon>
        <taxon>Sphingomonadales</taxon>
        <taxon>Sphingomonadaceae</taxon>
        <taxon>Sphingomonas</taxon>
    </lineage>
</organism>
<dbReference type="Proteomes" id="UP000292347">
    <property type="component" value="Unassembled WGS sequence"/>
</dbReference>
<name>A0A4Q2IQS9_9SPHN</name>
<reference evidence="2 3" key="1">
    <citation type="submission" date="2019-01" db="EMBL/GenBank/DDBJ databases">
        <title>Sphingomonas mucosissima sp. nov. and Sphingomonas desiccabilis sp. nov., from biological soil crusts in the Colorado Plateau, USA.</title>
        <authorList>
            <person name="Zhu D."/>
        </authorList>
    </citation>
    <scope>NUCLEOTIDE SEQUENCE [LARGE SCALE GENOMIC DNA]</scope>
    <source>
        <strain evidence="2 3">CP1D</strain>
    </source>
</reference>
<protein>
    <submittedName>
        <fullName evidence="2">DUF4974 domain-containing protein</fullName>
    </submittedName>
</protein>
<dbReference type="GO" id="GO:0016989">
    <property type="term" value="F:sigma factor antagonist activity"/>
    <property type="evidence" value="ECO:0007669"/>
    <property type="project" value="TreeGrafter"/>
</dbReference>
<dbReference type="PANTHER" id="PTHR30273">
    <property type="entry name" value="PERIPLASMIC SIGNAL SENSOR AND SIGMA FACTOR ACTIVATOR FECR-RELATED"/>
    <property type="match status" value="1"/>
</dbReference>
<dbReference type="InterPro" id="IPR012373">
    <property type="entry name" value="Ferrdict_sens_TM"/>
</dbReference>
<dbReference type="AlphaFoldDB" id="A0A4Q2IQS9"/>
<accession>A0A4Q2IQS9</accession>
<dbReference type="RefSeq" id="WP_129343143.1">
    <property type="nucleotide sequence ID" value="NZ_JACIDD010000003.1"/>
</dbReference>
<evidence type="ECO:0000259" key="1">
    <source>
        <dbReference type="Pfam" id="PF04773"/>
    </source>
</evidence>
<proteinExistence type="predicted"/>
<gene>
    <name evidence="2" type="ORF">EO081_15410</name>
</gene>
<sequence>MNAAPHDMLRDDARLWAIRVGDPAFADWDGFNTWLEADPAHNAAYEAALDDLDAADALFDVPPARAPVLPRPAAATVRSGSGPRRWRAPAMAACVAVLAVGGGWLALDRGSMQEYATAPGQRRAIELVDGSRIVLNGGTRLALDSANPRAVTMADGEALFQIRHDSEAPFVVTTGDGTRLIDVGTTFNVVGEKGALSVKVAEGAVVYRGGGAEMRLDAGEMLTRATTGAAPRKQAVDPSTVGAWRTGYLQFSDTPLDELAADLSRNLGVPVAIDDRLATRRFSGTVMADGGADAVMARVGPLLDVQLERRGDGWMMTPNDGARR</sequence>
<dbReference type="Pfam" id="PF04773">
    <property type="entry name" value="FecR"/>
    <property type="match status" value="1"/>
</dbReference>